<dbReference type="EMBL" id="VIFM01000042">
    <property type="protein sequence ID" value="TQF15499.1"/>
    <property type="molecule type" value="Genomic_DNA"/>
</dbReference>
<evidence type="ECO:0000256" key="2">
    <source>
        <dbReference type="ARBA" id="ARBA00008873"/>
    </source>
</evidence>
<keyword evidence="3" id="KW-0813">Transport</keyword>
<keyword evidence="4 9" id="KW-0812">Transmembrane</keyword>
<comment type="similarity">
    <text evidence="2">Belongs to the cation diffusion facilitator (CDF) transporter (TC 2.A.4) family. SLC30A subfamily.</text>
</comment>
<evidence type="ECO:0000256" key="4">
    <source>
        <dbReference type="ARBA" id="ARBA00022692"/>
    </source>
</evidence>
<evidence type="ECO:0000256" key="3">
    <source>
        <dbReference type="ARBA" id="ARBA00022448"/>
    </source>
</evidence>
<evidence type="ECO:0000256" key="5">
    <source>
        <dbReference type="ARBA" id="ARBA00022906"/>
    </source>
</evidence>
<feature type="transmembrane region" description="Helical" evidence="9">
    <location>
        <begin position="15"/>
        <end position="36"/>
    </location>
</feature>
<dbReference type="InterPro" id="IPR058533">
    <property type="entry name" value="Cation_efflux_TM"/>
</dbReference>
<dbReference type="Pfam" id="PF01545">
    <property type="entry name" value="Cation_efflux"/>
    <property type="match status" value="1"/>
</dbReference>
<feature type="domain" description="Cation efflux protein transmembrane" evidence="10">
    <location>
        <begin position="18"/>
        <end position="203"/>
    </location>
</feature>
<dbReference type="Proteomes" id="UP000315369">
    <property type="component" value="Unassembled WGS sequence"/>
</dbReference>
<dbReference type="Gene3D" id="1.20.1510.10">
    <property type="entry name" value="Cation efflux protein transmembrane domain"/>
    <property type="match status" value="1"/>
</dbReference>
<dbReference type="SUPFAM" id="SSF161111">
    <property type="entry name" value="Cation efflux protein transmembrane domain-like"/>
    <property type="match status" value="1"/>
</dbReference>
<feature type="domain" description="Cation efflux protein cytoplasmic" evidence="11">
    <location>
        <begin position="212"/>
        <end position="284"/>
    </location>
</feature>
<dbReference type="OrthoDB" id="9809646at2"/>
<comment type="subcellular location">
    <subcellularLocation>
        <location evidence="1">Membrane</location>
        <topology evidence="1">Multi-pass membrane protein</topology>
    </subcellularLocation>
</comment>
<keyword evidence="13" id="KW-1185">Reference proteome</keyword>
<dbReference type="InterPro" id="IPR050681">
    <property type="entry name" value="CDF/SLC30A"/>
</dbReference>
<organism evidence="12 13">
    <name type="scientific">Myxococcus llanfairpwllgwyngyllgogerychwyrndrobwllllantysiliogogogochensis</name>
    <dbReference type="NCBI Taxonomy" id="2590453"/>
    <lineage>
        <taxon>Bacteria</taxon>
        <taxon>Pseudomonadati</taxon>
        <taxon>Myxococcota</taxon>
        <taxon>Myxococcia</taxon>
        <taxon>Myxococcales</taxon>
        <taxon>Cystobacterineae</taxon>
        <taxon>Myxococcaceae</taxon>
        <taxon>Myxococcus</taxon>
    </lineage>
</organism>
<dbReference type="RefSeq" id="WP_141642841.1">
    <property type="nucleotide sequence ID" value="NZ_VIFM01000042.1"/>
</dbReference>
<feature type="transmembrane region" description="Helical" evidence="9">
    <location>
        <begin position="78"/>
        <end position="102"/>
    </location>
</feature>
<evidence type="ECO:0000313" key="13">
    <source>
        <dbReference type="Proteomes" id="UP000315369"/>
    </source>
</evidence>
<keyword evidence="5" id="KW-0862">Zinc</keyword>
<dbReference type="PANTHER" id="PTHR11562">
    <property type="entry name" value="CATION EFFLUX PROTEIN/ ZINC TRANSPORTER"/>
    <property type="match status" value="1"/>
</dbReference>
<comment type="caution">
    <text evidence="12">The sequence shown here is derived from an EMBL/GenBank/DDBJ whole genome shotgun (WGS) entry which is preliminary data.</text>
</comment>
<sequence>MSGSHSHAPASPGRAFAIGVTLNLGFVAVEATFGVISNSLALVADAGHNLSDVLGLMLAWGASILARRKPTARHTYGLRSSSILAALLNALLLLVAVGGIGWEAVQRVGKPAPVSSVTIMVVAGLGIIINTATAMLFWKGRKDDLNIRGAFLHMAADAGVSLGVVLAGALIHFTGWAWLDPVVTLLIAVLIFWGTWGLLKDSVNLALHAVPQNIDMTLVREQLNRVPGVIDVHDLHVWAISTSEAALTAHLVVRGIQLDDPLLDRMKRQLHDEFGIEHVTLQVEAGQLSNCCNIAPAEEPVVPHNGEERHV</sequence>
<dbReference type="GO" id="GO:0005385">
    <property type="term" value="F:zinc ion transmembrane transporter activity"/>
    <property type="evidence" value="ECO:0007669"/>
    <property type="project" value="TreeGrafter"/>
</dbReference>
<dbReference type="InterPro" id="IPR027470">
    <property type="entry name" value="Cation_efflux_CTD"/>
</dbReference>
<name>A0A540X2L7_9BACT</name>
<evidence type="ECO:0000256" key="9">
    <source>
        <dbReference type="SAM" id="Phobius"/>
    </source>
</evidence>
<feature type="transmembrane region" description="Helical" evidence="9">
    <location>
        <begin position="177"/>
        <end position="199"/>
    </location>
</feature>
<evidence type="ECO:0000256" key="1">
    <source>
        <dbReference type="ARBA" id="ARBA00004141"/>
    </source>
</evidence>
<evidence type="ECO:0000256" key="6">
    <source>
        <dbReference type="ARBA" id="ARBA00022989"/>
    </source>
</evidence>
<keyword evidence="8 9" id="KW-0472">Membrane</keyword>
<dbReference type="InterPro" id="IPR036837">
    <property type="entry name" value="Cation_efflux_CTD_sf"/>
</dbReference>
<gene>
    <name evidence="12" type="ORF">FJV41_13325</name>
</gene>
<evidence type="ECO:0000259" key="10">
    <source>
        <dbReference type="Pfam" id="PF01545"/>
    </source>
</evidence>
<accession>A0A540X2L7</accession>
<dbReference type="Pfam" id="PF16916">
    <property type="entry name" value="ZT_dimer"/>
    <property type="match status" value="1"/>
</dbReference>
<protein>
    <submittedName>
        <fullName evidence="12">Cation transporter</fullName>
    </submittedName>
</protein>
<evidence type="ECO:0000256" key="8">
    <source>
        <dbReference type="ARBA" id="ARBA00023136"/>
    </source>
</evidence>
<evidence type="ECO:0000259" key="11">
    <source>
        <dbReference type="Pfam" id="PF16916"/>
    </source>
</evidence>
<dbReference type="GO" id="GO:0005886">
    <property type="term" value="C:plasma membrane"/>
    <property type="evidence" value="ECO:0007669"/>
    <property type="project" value="TreeGrafter"/>
</dbReference>
<feature type="transmembrane region" description="Helical" evidence="9">
    <location>
        <begin position="114"/>
        <end position="138"/>
    </location>
</feature>
<dbReference type="InterPro" id="IPR002524">
    <property type="entry name" value="Cation_efflux"/>
</dbReference>
<dbReference type="PANTHER" id="PTHR11562:SF17">
    <property type="entry name" value="RE54080P-RELATED"/>
    <property type="match status" value="1"/>
</dbReference>
<keyword evidence="7" id="KW-0406">Ion transport</keyword>
<evidence type="ECO:0000313" key="12">
    <source>
        <dbReference type="EMBL" id="TQF15499.1"/>
    </source>
</evidence>
<dbReference type="InterPro" id="IPR027469">
    <property type="entry name" value="Cation_efflux_TMD_sf"/>
</dbReference>
<keyword evidence="6 9" id="KW-1133">Transmembrane helix</keyword>
<evidence type="ECO:0000256" key="7">
    <source>
        <dbReference type="ARBA" id="ARBA00023065"/>
    </source>
</evidence>
<feature type="transmembrane region" description="Helical" evidence="9">
    <location>
        <begin position="150"/>
        <end position="171"/>
    </location>
</feature>
<dbReference type="NCBIfam" id="TIGR01297">
    <property type="entry name" value="CDF"/>
    <property type="match status" value="1"/>
</dbReference>
<proteinExistence type="inferred from homology"/>
<dbReference type="SUPFAM" id="SSF160240">
    <property type="entry name" value="Cation efflux protein cytoplasmic domain-like"/>
    <property type="match status" value="1"/>
</dbReference>
<keyword evidence="5" id="KW-0864">Zinc transport</keyword>
<reference evidence="12 13" key="1">
    <citation type="submission" date="2019-06" db="EMBL/GenBank/DDBJ databases">
        <authorList>
            <person name="Livingstone P."/>
            <person name="Whitworth D."/>
        </authorList>
    </citation>
    <scope>NUCLEOTIDE SEQUENCE [LARGE SCALE GENOMIC DNA]</scope>
    <source>
        <strain evidence="12 13">AM401</strain>
    </source>
</reference>
<dbReference type="AlphaFoldDB" id="A0A540X2L7"/>